<comment type="caution">
    <text evidence="1">The sequence shown here is derived from an EMBL/GenBank/DDBJ whole genome shotgun (WGS) entry which is preliminary data.</text>
</comment>
<protein>
    <recommendedName>
        <fullName evidence="3">Glycolipid-binding domain-containing protein</fullName>
    </recommendedName>
</protein>
<sequence length="186" mass="20376">MSGETEAEIRWRALDREGRDTCRLVRQPGGWMLIGHARFREAEGASALEYVVRCGPGWETLGASVSGLWRDARVALSIGREGEDWTLGGVVQPQVRGATDVDFGFSPATNLMPLRRLPEIGGIDAAAAWLPDPDGALQRLDQRYVRGRGGLVHYSAEQSGFATDMLVEPSGFVTRYPGFWEAERAA</sequence>
<gene>
    <name evidence="1" type="ORF">OCH239_13185</name>
</gene>
<evidence type="ECO:0000313" key="2">
    <source>
        <dbReference type="Proteomes" id="UP000022447"/>
    </source>
</evidence>
<dbReference type="STRING" id="1449350.OCH239_13185"/>
<dbReference type="SUPFAM" id="SSF159275">
    <property type="entry name" value="PA1994-like"/>
    <property type="match status" value="1"/>
</dbReference>
<dbReference type="OrthoDB" id="7347529at2"/>
<dbReference type="AlphaFoldDB" id="X7EDC1"/>
<dbReference type="Pfam" id="PF06475">
    <property type="entry name" value="Glycolipid_bind"/>
    <property type="match status" value="1"/>
</dbReference>
<dbReference type="EMBL" id="JALZ01000036">
    <property type="protein sequence ID" value="ETX13128.1"/>
    <property type="molecule type" value="Genomic_DNA"/>
</dbReference>
<dbReference type="InterPro" id="IPR009467">
    <property type="entry name" value="Glycolipid-bd_prot_put"/>
</dbReference>
<evidence type="ECO:0000313" key="1">
    <source>
        <dbReference type="EMBL" id="ETX13128.1"/>
    </source>
</evidence>
<keyword evidence="2" id="KW-1185">Reference proteome</keyword>
<reference evidence="1 2" key="1">
    <citation type="submission" date="2014-01" db="EMBL/GenBank/DDBJ databases">
        <title>Roseivivax halodurans JCM 10272 Genome Sequencing.</title>
        <authorList>
            <person name="Lai Q."/>
            <person name="Li G."/>
            <person name="Shao Z."/>
        </authorList>
    </citation>
    <scope>NUCLEOTIDE SEQUENCE [LARGE SCALE GENOMIC DNA]</scope>
    <source>
        <strain evidence="1 2">JCM 10272</strain>
    </source>
</reference>
<dbReference type="eggNOG" id="COG3554">
    <property type="taxonomic scope" value="Bacteria"/>
</dbReference>
<proteinExistence type="predicted"/>
<name>X7EDC1_9RHOB</name>
<dbReference type="RefSeq" id="WP_037265857.1">
    <property type="nucleotide sequence ID" value="NZ_JALZ01000036.1"/>
</dbReference>
<accession>X7EDC1</accession>
<evidence type="ECO:0008006" key="3">
    <source>
        <dbReference type="Google" id="ProtNLM"/>
    </source>
</evidence>
<organism evidence="1 2">
    <name type="scientific">Roseivivax halodurans JCM 10272</name>
    <dbReference type="NCBI Taxonomy" id="1449350"/>
    <lineage>
        <taxon>Bacteria</taxon>
        <taxon>Pseudomonadati</taxon>
        <taxon>Pseudomonadota</taxon>
        <taxon>Alphaproteobacteria</taxon>
        <taxon>Rhodobacterales</taxon>
        <taxon>Roseobacteraceae</taxon>
        <taxon>Roseivivax</taxon>
    </lineage>
</organism>
<dbReference type="Proteomes" id="UP000022447">
    <property type="component" value="Unassembled WGS sequence"/>
</dbReference>